<comment type="subcellular location">
    <subcellularLocation>
        <location evidence="1">Cytoplasm</location>
    </subcellularLocation>
</comment>
<evidence type="ECO:0000256" key="4">
    <source>
        <dbReference type="ARBA" id="ARBA00022490"/>
    </source>
</evidence>
<comment type="caution">
    <text evidence="10">The sequence shown here is derived from an EMBL/GenBank/DDBJ whole genome shotgun (WGS) entry which is preliminary data.</text>
</comment>
<dbReference type="GO" id="GO:0016887">
    <property type="term" value="F:ATP hydrolysis activity"/>
    <property type="evidence" value="ECO:0007669"/>
    <property type="project" value="InterPro"/>
</dbReference>
<dbReference type="InterPro" id="IPR006321">
    <property type="entry name" value="PilT/PilU"/>
</dbReference>
<evidence type="ECO:0000256" key="1">
    <source>
        <dbReference type="ARBA" id="ARBA00004496"/>
    </source>
</evidence>
<evidence type="ECO:0000256" key="7">
    <source>
        <dbReference type="ARBA" id="ARBA00022840"/>
    </source>
</evidence>
<keyword evidence="4" id="KW-0963">Cytoplasm</keyword>
<dbReference type="InterPro" id="IPR023210">
    <property type="entry name" value="NADP_OxRdtase_dom"/>
</dbReference>
<keyword evidence="8" id="KW-0560">Oxidoreductase</keyword>
<dbReference type="PANTHER" id="PTHR30486:SF12">
    <property type="entry name" value="TYPE IV PILUS ATPASE PILU"/>
    <property type="match status" value="1"/>
</dbReference>
<evidence type="ECO:0000256" key="3">
    <source>
        <dbReference type="ARBA" id="ARBA00022448"/>
    </source>
</evidence>
<dbReference type="CDD" id="cd01131">
    <property type="entry name" value="PilT"/>
    <property type="match status" value="2"/>
</dbReference>
<dbReference type="GO" id="GO:0005524">
    <property type="term" value="F:ATP binding"/>
    <property type="evidence" value="ECO:0007669"/>
    <property type="project" value="UniProtKB-KW"/>
</dbReference>
<evidence type="ECO:0000256" key="8">
    <source>
        <dbReference type="ARBA" id="ARBA00023002"/>
    </source>
</evidence>
<proteinExistence type="inferred from homology"/>
<dbReference type="PROSITE" id="PS00662">
    <property type="entry name" value="T2SP_E"/>
    <property type="match status" value="1"/>
</dbReference>
<evidence type="ECO:0000256" key="6">
    <source>
        <dbReference type="ARBA" id="ARBA00022741"/>
    </source>
</evidence>
<evidence type="ECO:0000313" key="10">
    <source>
        <dbReference type="EMBL" id="KAJ9628957.1"/>
    </source>
</evidence>
<dbReference type="InterPro" id="IPR027417">
    <property type="entry name" value="P-loop_NTPase"/>
</dbReference>
<dbReference type="PANTHER" id="PTHR30486">
    <property type="entry name" value="TWITCHING MOTILITY PROTEIN PILT"/>
    <property type="match status" value="1"/>
</dbReference>
<sequence>MIRVDGDVRRINIPALDHKQVHALVYDIMSDKQRRDYEEFLEVDFSFEIPSLARFRVNAFNQNRGAGAVFRTIPSEVLTLEDLACPPLFREVIQQPQGLILVTGPTGSGKSTTLAAMIDYINKNEYGHILTVEDPIEFVHTSQKCLINQREVHRDTHGFNEALRSALREDPDIILVGELRDLETIRLALTAAETGHLVFGTLHTSSAAKTIDRIIDVFPAGEKPMVRSMLSESLRAVISQALLKKVGGGRTAAWEIMVGTPAIRNLIREDKVAQMYSAIQTGQQYGMMTLDQHLQDLVKRSLITRNQAREYAKDKRLFDAQHCAAGPALFPPPTDSWYMPHWEPAVNTTATTIDFTSFLKLMAHQRASDLFITAGMPPAIKVNGKISPITQTPLTPQQSRDLVLNVMTPAQREEFEKTHECNFAIGLSGVGRFRVSCFYQRNQVGMVLRRIETRIPTVEELSLPPIIKTLAMTKRGIILFVGATGTGKSTSLAAMIGYRNQNSTGHIITIEDPIEFVHKHEGCIITQREVGIDTDSWEAALKNTLRQAPDVIMIGEVRTREGMDHAIAFAETGHLVLCTLHANNANQAMDRIVNFFPEDRRNQLLMDLSLNLKGVVAQQLIPSPDGRSRKVAMEILLGTPLVQDYIRDGEIHKLKELMKESVQLGMKTFDQSLFELYQAGEISYEDALRYADSQNEVRLRIKLSQGGDARTLSQGLDGVEISEVVQSAGPAGVSSSLPYWSTTMQTRELGRSGLKVSALGLGCMGLSHGYGPAVEQSQGIALLHAAVERGVTFFDTAEVYGPYTNEDLLGRALAPHRDKLVIATKFGFKNAQVDTGLDSRPENIRAVAEASLKRLRTDHIDLFYQHRVDPNVPIEDVAGTVRDLIAEGKVRHFGLSEASAATVRRAHAVQPVAAVQSEYSLWWREPERELLPALQELGIGFVPFSPLGRGFLTGAINADTTFADNDFRNTVPRFEVEARRANQALVDRITTIAAARGATPAQVALAWLLAQAPWIVPIPGTTKIHRLEENLAAADLQLSPAELERIAQTLQEIAIVGERYNAQRAAQAKG</sequence>
<evidence type="ECO:0000256" key="5">
    <source>
        <dbReference type="ARBA" id="ARBA00022558"/>
    </source>
</evidence>
<dbReference type="InterPro" id="IPR001482">
    <property type="entry name" value="T2SS/T4SS_dom"/>
</dbReference>
<keyword evidence="5" id="KW-1029">Fimbrium biogenesis</keyword>
<gene>
    <name evidence="10" type="ORF">H2204_009115</name>
</gene>
<accession>A0AA38XYL0</accession>
<evidence type="ECO:0000259" key="9">
    <source>
        <dbReference type="PROSITE" id="PS00662"/>
    </source>
</evidence>
<dbReference type="EMBL" id="JAPDRN010000070">
    <property type="protein sequence ID" value="KAJ9628957.1"/>
    <property type="molecule type" value="Genomic_DNA"/>
</dbReference>
<dbReference type="NCBIfam" id="TIGR01420">
    <property type="entry name" value="pilT_fam"/>
    <property type="match status" value="2"/>
</dbReference>
<name>A0AA38XYL0_9EURO</name>
<dbReference type="Pfam" id="PF00248">
    <property type="entry name" value="Aldo_ket_red"/>
    <property type="match status" value="1"/>
</dbReference>
<dbReference type="FunFam" id="3.40.50.300:FF:001116">
    <property type="entry name" value="Type IV pili twitching motility protein PilT"/>
    <property type="match status" value="1"/>
</dbReference>
<protein>
    <recommendedName>
        <fullName evidence="9">Bacterial type II secretion system protein E domain-containing protein</fullName>
    </recommendedName>
</protein>
<dbReference type="InterPro" id="IPR050921">
    <property type="entry name" value="T4SS_GSP_E_ATPase"/>
</dbReference>
<keyword evidence="7" id="KW-0067">ATP-binding</keyword>
<dbReference type="InterPro" id="IPR003593">
    <property type="entry name" value="AAA+_ATPase"/>
</dbReference>
<dbReference type="Gene3D" id="3.40.50.300">
    <property type="entry name" value="P-loop containing nucleotide triphosphate hydrolases"/>
    <property type="match status" value="2"/>
</dbReference>
<dbReference type="Gene3D" id="3.30.450.90">
    <property type="match status" value="2"/>
</dbReference>
<keyword evidence="6" id="KW-0547">Nucleotide-binding</keyword>
<dbReference type="SUPFAM" id="SSF52540">
    <property type="entry name" value="P-loop containing nucleoside triphosphate hydrolases"/>
    <property type="match status" value="2"/>
</dbReference>
<dbReference type="Gene3D" id="3.20.20.100">
    <property type="entry name" value="NADP-dependent oxidoreductase domain"/>
    <property type="match status" value="1"/>
</dbReference>
<keyword evidence="3" id="KW-0813">Transport</keyword>
<dbReference type="FunFam" id="3.40.50.300:FF:000872">
    <property type="entry name" value="Twitching motility protein PilT"/>
    <property type="match status" value="1"/>
</dbReference>
<evidence type="ECO:0000256" key="2">
    <source>
        <dbReference type="ARBA" id="ARBA00006611"/>
    </source>
</evidence>
<dbReference type="GO" id="GO:0005737">
    <property type="term" value="C:cytoplasm"/>
    <property type="evidence" value="ECO:0007669"/>
    <property type="project" value="UniProtKB-SubCell"/>
</dbReference>
<dbReference type="SUPFAM" id="SSF51430">
    <property type="entry name" value="NAD(P)-linked oxidoreductase"/>
    <property type="match status" value="1"/>
</dbReference>
<organism evidence="10">
    <name type="scientific">Knufia peltigerae</name>
    <dbReference type="NCBI Taxonomy" id="1002370"/>
    <lineage>
        <taxon>Eukaryota</taxon>
        <taxon>Fungi</taxon>
        <taxon>Dikarya</taxon>
        <taxon>Ascomycota</taxon>
        <taxon>Pezizomycotina</taxon>
        <taxon>Eurotiomycetes</taxon>
        <taxon>Chaetothyriomycetidae</taxon>
        <taxon>Chaetothyriales</taxon>
        <taxon>Trichomeriaceae</taxon>
        <taxon>Knufia</taxon>
    </lineage>
</organism>
<dbReference type="SMART" id="SM00382">
    <property type="entry name" value="AAA"/>
    <property type="match status" value="2"/>
</dbReference>
<dbReference type="Pfam" id="PF00437">
    <property type="entry name" value="T2SSE"/>
    <property type="match status" value="2"/>
</dbReference>
<dbReference type="CDD" id="cd19078">
    <property type="entry name" value="AKR_AKR13C1_2"/>
    <property type="match status" value="1"/>
</dbReference>
<dbReference type="AlphaFoldDB" id="A0AA38XYL0"/>
<feature type="domain" description="Bacterial type II secretion system protein E" evidence="9">
    <location>
        <begin position="167"/>
        <end position="181"/>
    </location>
</feature>
<reference evidence="10" key="1">
    <citation type="submission" date="2022-10" db="EMBL/GenBank/DDBJ databases">
        <title>Culturing micro-colonial fungi from biological soil crusts in the Mojave desert and describing Neophaeococcomyces mojavensis, and introducing the new genera and species Taxawa tesnikishii.</title>
        <authorList>
            <person name="Kurbessoian T."/>
            <person name="Stajich J.E."/>
        </authorList>
    </citation>
    <scope>NUCLEOTIDE SEQUENCE</scope>
    <source>
        <strain evidence="10">TK_35</strain>
    </source>
</reference>
<comment type="similarity">
    <text evidence="2">Belongs to the GSP E family.</text>
</comment>
<dbReference type="GO" id="GO:0016491">
    <property type="term" value="F:oxidoreductase activity"/>
    <property type="evidence" value="ECO:0007669"/>
    <property type="project" value="UniProtKB-KW"/>
</dbReference>
<dbReference type="InterPro" id="IPR036812">
    <property type="entry name" value="NAD(P)_OxRdtase_dom_sf"/>
</dbReference>